<evidence type="ECO:0000256" key="1">
    <source>
        <dbReference type="ARBA" id="ARBA00004418"/>
    </source>
</evidence>
<dbReference type="Gene3D" id="3.40.190.10">
    <property type="entry name" value="Periplasmic binding protein-like II"/>
    <property type="match status" value="2"/>
</dbReference>
<feature type="chain" id="PRO_5040818768" evidence="4">
    <location>
        <begin position="32"/>
        <end position="339"/>
    </location>
</feature>
<keyword evidence="3 4" id="KW-0732">Signal</keyword>
<evidence type="ECO:0000256" key="4">
    <source>
        <dbReference type="SAM" id="SignalP"/>
    </source>
</evidence>
<comment type="caution">
    <text evidence="6">The sequence shown here is derived from an EMBL/GenBank/DDBJ whole genome shotgun (WGS) entry which is preliminary data.</text>
</comment>
<feature type="signal peptide" evidence="4">
    <location>
        <begin position="1"/>
        <end position="31"/>
    </location>
</feature>
<dbReference type="SUPFAM" id="SSF53850">
    <property type="entry name" value="Periplasmic binding protein-like II"/>
    <property type="match status" value="1"/>
</dbReference>
<dbReference type="PANTHER" id="PTHR30024">
    <property type="entry name" value="ALIPHATIC SULFONATES-BINDING PROTEIN-RELATED"/>
    <property type="match status" value="1"/>
</dbReference>
<dbReference type="InterPro" id="IPR006311">
    <property type="entry name" value="TAT_signal"/>
</dbReference>
<dbReference type="AlphaFoldDB" id="A0A9X1YF31"/>
<reference evidence="6" key="1">
    <citation type="submission" date="2021-11" db="EMBL/GenBank/DDBJ databases">
        <title>BS-T2-15 a new species belonging to the Comamonadaceae family isolated from the soil of a French oak forest.</title>
        <authorList>
            <person name="Mieszkin S."/>
            <person name="Alain K."/>
        </authorList>
    </citation>
    <scope>NUCLEOTIDE SEQUENCE</scope>
    <source>
        <strain evidence="6">BS-T2-15</strain>
    </source>
</reference>
<evidence type="ECO:0000256" key="2">
    <source>
        <dbReference type="ARBA" id="ARBA00010742"/>
    </source>
</evidence>
<dbReference type="GO" id="GO:0042918">
    <property type="term" value="P:alkanesulfonate transmembrane transport"/>
    <property type="evidence" value="ECO:0007669"/>
    <property type="project" value="TreeGrafter"/>
</dbReference>
<organism evidence="6 7">
    <name type="scientific">Scleromatobacter humisilvae</name>
    <dbReference type="NCBI Taxonomy" id="2897159"/>
    <lineage>
        <taxon>Bacteria</taxon>
        <taxon>Pseudomonadati</taxon>
        <taxon>Pseudomonadota</taxon>
        <taxon>Betaproteobacteria</taxon>
        <taxon>Burkholderiales</taxon>
        <taxon>Sphaerotilaceae</taxon>
        <taxon>Scleromatobacter</taxon>
    </lineage>
</organism>
<evidence type="ECO:0000259" key="5">
    <source>
        <dbReference type="Pfam" id="PF09084"/>
    </source>
</evidence>
<dbReference type="PROSITE" id="PS51318">
    <property type="entry name" value="TAT"/>
    <property type="match status" value="1"/>
</dbReference>
<protein>
    <submittedName>
        <fullName evidence="6">ABC transporter substrate-binding protein</fullName>
    </submittedName>
</protein>
<feature type="domain" description="SsuA/THI5-like" evidence="5">
    <location>
        <begin position="48"/>
        <end position="263"/>
    </location>
</feature>
<accession>A0A9X1YF31</accession>
<evidence type="ECO:0000313" key="7">
    <source>
        <dbReference type="Proteomes" id="UP001139353"/>
    </source>
</evidence>
<comment type="similarity">
    <text evidence="2">Belongs to the bacterial solute-binding protein SsuA/TauA family.</text>
</comment>
<sequence>MQDDETTRRSTIARALAAAACALACVLPARAQTIQLMVGGVEKQIYLPVALADRLGYFREQGLDVHVLSDTSGGHAEDGLLTGSVQGVVGFYDHTIDLQAKGKFVQAVVQFSQAPGEAVVVAARRADAIRSPADFRGHALGVTGLGSSTHLLMQYLVAQGGIRKGEVTIAGVGAGDAFAQALREGRIDVGMTTEPTLSRLLKAGDARLLVDLRTPEQATSALGGIYPAACLYLSSPWISTHREDVQRLVNALVKSLRFIAAHSAQEIAAQLPAEYMAGDRALYVSTLQQSKSMFIADGVMPADGPANVLRVMRVAERAVVGKPIDLSRTYTTEFAQAAR</sequence>
<evidence type="ECO:0000313" key="6">
    <source>
        <dbReference type="EMBL" id="MCK9685329.1"/>
    </source>
</evidence>
<dbReference type="EMBL" id="JAJLJH010000001">
    <property type="protein sequence ID" value="MCK9685329.1"/>
    <property type="molecule type" value="Genomic_DNA"/>
</dbReference>
<name>A0A9X1YF31_9BURK</name>
<evidence type="ECO:0000256" key="3">
    <source>
        <dbReference type="ARBA" id="ARBA00022729"/>
    </source>
</evidence>
<dbReference type="GO" id="GO:0042597">
    <property type="term" value="C:periplasmic space"/>
    <property type="evidence" value="ECO:0007669"/>
    <property type="project" value="UniProtKB-SubCell"/>
</dbReference>
<comment type="subcellular location">
    <subcellularLocation>
        <location evidence="1">Periplasm</location>
    </subcellularLocation>
</comment>
<keyword evidence="7" id="KW-1185">Reference proteome</keyword>
<dbReference type="Proteomes" id="UP001139353">
    <property type="component" value="Unassembled WGS sequence"/>
</dbReference>
<dbReference type="PANTHER" id="PTHR30024:SF47">
    <property type="entry name" value="TAURINE-BINDING PERIPLASMIC PROTEIN"/>
    <property type="match status" value="1"/>
</dbReference>
<dbReference type="InterPro" id="IPR015168">
    <property type="entry name" value="SsuA/THI5"/>
</dbReference>
<gene>
    <name evidence="6" type="ORF">LPC04_06325</name>
</gene>
<dbReference type="Pfam" id="PF09084">
    <property type="entry name" value="NMT1"/>
    <property type="match status" value="1"/>
</dbReference>
<dbReference type="RefSeq" id="WP_275681336.1">
    <property type="nucleotide sequence ID" value="NZ_JAJLJH010000001.1"/>
</dbReference>
<proteinExistence type="inferred from homology"/>